<dbReference type="CDD" id="cd06558">
    <property type="entry name" value="crotonase-like"/>
    <property type="match status" value="1"/>
</dbReference>
<sequence>MSETTLPECQTLLLRREGWRLHVTLNRPEARNAMSFAMVRELGEVFAAIAGDRGVRAVILRGAGGNFCAGGDIKDMAGARGAEPGPDGKDPLATTNRIFGGMMQQIEDAPQAVVAVLEGAVMGGGFGLCCVSDVAVAADDARLRLPETGLGVPPAQIAPFIVRRVGYSAARRLAVTGGALDAAEALRLGLVHHVTDRAGLDGQVAKVLADIARCAPEAVATTKRLVLAASGAPHGAALAALLDAAADDFARAARGPEGVEGMLAFIQKRNAAWNDT</sequence>
<evidence type="ECO:0000256" key="1">
    <source>
        <dbReference type="ARBA" id="ARBA00005254"/>
    </source>
</evidence>
<dbReference type="InterPro" id="IPR051683">
    <property type="entry name" value="Enoyl-CoA_Hydratase/Isomerase"/>
</dbReference>
<protein>
    <submittedName>
        <fullName evidence="2">Enoyl-CoA hydratase/isomerase family protein</fullName>
    </submittedName>
</protein>
<dbReference type="RefSeq" id="WP_224191203.1">
    <property type="nucleotide sequence ID" value="NZ_JAIRAU010000005.1"/>
</dbReference>
<dbReference type="PANTHER" id="PTHR42964">
    <property type="entry name" value="ENOYL-COA HYDRATASE"/>
    <property type="match status" value="1"/>
</dbReference>
<dbReference type="InterPro" id="IPR029045">
    <property type="entry name" value="ClpP/crotonase-like_dom_sf"/>
</dbReference>
<keyword evidence="3" id="KW-1185">Reference proteome</keyword>
<dbReference type="Pfam" id="PF00378">
    <property type="entry name" value="ECH_1"/>
    <property type="match status" value="1"/>
</dbReference>
<dbReference type="InterPro" id="IPR001753">
    <property type="entry name" value="Enoyl-CoA_hydra/iso"/>
</dbReference>
<dbReference type="Gene3D" id="1.10.12.10">
    <property type="entry name" value="Lyase 2-enoyl-coa Hydratase, Chain A, domain 2"/>
    <property type="match status" value="1"/>
</dbReference>
<gene>
    <name evidence="2" type="ORF">K7C98_09190</name>
</gene>
<dbReference type="PANTHER" id="PTHR42964:SF1">
    <property type="entry name" value="POLYKETIDE BIOSYNTHESIS ENOYL-COA HYDRATASE PKSH-RELATED"/>
    <property type="match status" value="1"/>
</dbReference>
<dbReference type="Gene3D" id="3.90.226.10">
    <property type="entry name" value="2-enoyl-CoA Hydratase, Chain A, domain 1"/>
    <property type="match status" value="1"/>
</dbReference>
<dbReference type="SUPFAM" id="SSF52096">
    <property type="entry name" value="ClpP/crotonase"/>
    <property type="match status" value="1"/>
</dbReference>
<comment type="caution">
    <text evidence="2">The sequence shown here is derived from an EMBL/GenBank/DDBJ whole genome shotgun (WGS) entry which is preliminary data.</text>
</comment>
<organism evidence="2 3">
    <name type="scientific">Nannocystis pusilla</name>
    <dbReference type="NCBI Taxonomy" id="889268"/>
    <lineage>
        <taxon>Bacteria</taxon>
        <taxon>Pseudomonadati</taxon>
        <taxon>Myxococcota</taxon>
        <taxon>Polyangia</taxon>
        <taxon>Nannocystales</taxon>
        <taxon>Nannocystaceae</taxon>
        <taxon>Nannocystis</taxon>
    </lineage>
</organism>
<evidence type="ECO:0000313" key="2">
    <source>
        <dbReference type="EMBL" id="MBZ5709433.1"/>
    </source>
</evidence>
<name>A0ABS7TMI3_9BACT</name>
<dbReference type="Proteomes" id="UP001139031">
    <property type="component" value="Unassembled WGS sequence"/>
</dbReference>
<accession>A0ABS7TMI3</accession>
<comment type="similarity">
    <text evidence="1">Belongs to the enoyl-CoA hydratase/isomerase family.</text>
</comment>
<proteinExistence type="inferred from homology"/>
<reference evidence="2" key="1">
    <citation type="submission" date="2021-08" db="EMBL/GenBank/DDBJ databases">
        <authorList>
            <person name="Stevens D.C."/>
        </authorList>
    </citation>
    <scope>NUCLEOTIDE SEQUENCE</scope>
    <source>
        <strain evidence="2">DSM 53165</strain>
    </source>
</reference>
<dbReference type="EMBL" id="JAIRAU010000005">
    <property type="protein sequence ID" value="MBZ5709433.1"/>
    <property type="molecule type" value="Genomic_DNA"/>
</dbReference>
<dbReference type="InterPro" id="IPR014748">
    <property type="entry name" value="Enoyl-CoA_hydra_C"/>
</dbReference>
<evidence type="ECO:0000313" key="3">
    <source>
        <dbReference type="Proteomes" id="UP001139031"/>
    </source>
</evidence>